<comment type="caution">
    <text evidence="2">The sequence shown here is derived from an EMBL/GenBank/DDBJ whole genome shotgun (WGS) entry which is preliminary data.</text>
</comment>
<evidence type="ECO:0000256" key="1">
    <source>
        <dbReference type="SAM" id="MobiDB-lite"/>
    </source>
</evidence>
<gene>
    <name evidence="2" type="ORF">B0A52_08025</name>
</gene>
<evidence type="ECO:0000313" key="2">
    <source>
        <dbReference type="EMBL" id="RVX68958.1"/>
    </source>
</evidence>
<protein>
    <submittedName>
        <fullName evidence="2">Uncharacterized protein</fullName>
    </submittedName>
</protein>
<dbReference type="AlphaFoldDB" id="A0A438MYZ8"/>
<proteinExistence type="predicted"/>
<dbReference type="Proteomes" id="UP000288859">
    <property type="component" value="Unassembled WGS sequence"/>
</dbReference>
<evidence type="ECO:0000313" key="3">
    <source>
        <dbReference type="Proteomes" id="UP000288859"/>
    </source>
</evidence>
<name>A0A438MYZ8_EXOME</name>
<dbReference type="EMBL" id="NAJM01000033">
    <property type="protein sequence ID" value="RVX68958.1"/>
    <property type="molecule type" value="Genomic_DNA"/>
</dbReference>
<sequence>MDNPEDEQADAKLKEINIQIVEENKANQFPEDMLNSYTIKIPTFKGMSKEAKTFVERLQKRPDNSEARVKFDALNERLRDFNRLHQYPPEWAMNLPTQSAPERTVGASEQPHSKIPSALTEMPDKPGFRRCIRRPGYVLENRVEKKIEGFLRGGYGY</sequence>
<accession>A0A438MYZ8</accession>
<organism evidence="2 3">
    <name type="scientific">Exophiala mesophila</name>
    <name type="common">Black yeast-like fungus</name>
    <dbReference type="NCBI Taxonomy" id="212818"/>
    <lineage>
        <taxon>Eukaryota</taxon>
        <taxon>Fungi</taxon>
        <taxon>Dikarya</taxon>
        <taxon>Ascomycota</taxon>
        <taxon>Pezizomycotina</taxon>
        <taxon>Eurotiomycetes</taxon>
        <taxon>Chaetothyriomycetidae</taxon>
        <taxon>Chaetothyriales</taxon>
        <taxon>Herpotrichiellaceae</taxon>
        <taxon>Exophiala</taxon>
    </lineage>
</organism>
<feature type="region of interest" description="Disordered" evidence="1">
    <location>
        <begin position="99"/>
        <end position="122"/>
    </location>
</feature>
<dbReference type="OrthoDB" id="5042209at2759"/>
<reference evidence="2 3" key="1">
    <citation type="submission" date="2017-03" db="EMBL/GenBank/DDBJ databases">
        <title>Genomes of endolithic fungi from Antarctica.</title>
        <authorList>
            <person name="Coleine C."/>
            <person name="Masonjones S."/>
            <person name="Stajich J.E."/>
        </authorList>
    </citation>
    <scope>NUCLEOTIDE SEQUENCE [LARGE SCALE GENOMIC DNA]</scope>
    <source>
        <strain evidence="2 3">CCFEE 6314</strain>
    </source>
</reference>